<evidence type="ECO:0000313" key="2">
    <source>
        <dbReference type="EMBL" id="KAE9459767.1"/>
    </source>
</evidence>
<reference evidence="2 3" key="1">
    <citation type="journal article" date="2019" name="Genome Biol. Evol.">
        <title>The Rhododendron genome and chromosomal organization provide insight into shared whole-genome duplications across the heath family (Ericaceae).</title>
        <authorList>
            <person name="Soza V.L."/>
            <person name="Lindsley D."/>
            <person name="Waalkes A."/>
            <person name="Ramage E."/>
            <person name="Patwardhan R.P."/>
            <person name="Burton J.N."/>
            <person name="Adey A."/>
            <person name="Kumar A."/>
            <person name="Qiu R."/>
            <person name="Shendure J."/>
            <person name="Hall B."/>
        </authorList>
    </citation>
    <scope>NUCLEOTIDE SEQUENCE [LARGE SCALE GENOMIC DNA]</scope>
    <source>
        <strain evidence="2">RSF 1966-606</strain>
    </source>
</reference>
<dbReference type="OrthoDB" id="2419613at2759"/>
<evidence type="ECO:0000256" key="1">
    <source>
        <dbReference type="SAM" id="SignalP"/>
    </source>
</evidence>
<keyword evidence="1" id="KW-0732">Signal</keyword>
<accession>A0A6A4LZ45</accession>
<evidence type="ECO:0000313" key="3">
    <source>
        <dbReference type="Proteomes" id="UP000428333"/>
    </source>
</evidence>
<comment type="caution">
    <text evidence="2">The sequence shown here is derived from an EMBL/GenBank/DDBJ whole genome shotgun (WGS) entry which is preliminary data.</text>
</comment>
<protein>
    <submittedName>
        <fullName evidence="2">Uncharacterized protein</fullName>
    </submittedName>
</protein>
<name>A0A6A4LZ45_9ERIC</name>
<feature type="chain" id="PRO_5025451533" evidence="1">
    <location>
        <begin position="29"/>
        <end position="207"/>
    </location>
</feature>
<dbReference type="AlphaFoldDB" id="A0A6A4LZ45"/>
<proteinExistence type="predicted"/>
<keyword evidence="3" id="KW-1185">Reference proteome</keyword>
<gene>
    <name evidence="2" type="ORF">C3L33_08319</name>
</gene>
<organism evidence="2 3">
    <name type="scientific">Rhododendron williamsianum</name>
    <dbReference type="NCBI Taxonomy" id="262921"/>
    <lineage>
        <taxon>Eukaryota</taxon>
        <taxon>Viridiplantae</taxon>
        <taxon>Streptophyta</taxon>
        <taxon>Embryophyta</taxon>
        <taxon>Tracheophyta</taxon>
        <taxon>Spermatophyta</taxon>
        <taxon>Magnoliopsida</taxon>
        <taxon>eudicotyledons</taxon>
        <taxon>Gunneridae</taxon>
        <taxon>Pentapetalae</taxon>
        <taxon>asterids</taxon>
        <taxon>Ericales</taxon>
        <taxon>Ericaceae</taxon>
        <taxon>Ericoideae</taxon>
        <taxon>Rhodoreae</taxon>
        <taxon>Rhododendron</taxon>
    </lineage>
</organism>
<dbReference type="EMBL" id="QEFC01001160">
    <property type="protein sequence ID" value="KAE9459767.1"/>
    <property type="molecule type" value="Genomic_DNA"/>
</dbReference>
<feature type="signal peptide" evidence="1">
    <location>
        <begin position="1"/>
        <end position="28"/>
    </location>
</feature>
<feature type="non-terminal residue" evidence="2">
    <location>
        <position position="1"/>
    </location>
</feature>
<dbReference type="Proteomes" id="UP000428333">
    <property type="component" value="Linkage Group LG05"/>
</dbReference>
<sequence>MSRPSLVLLHVSLQLSGYFLGMAGGATGLVLGSMSSGNHHPCHMDFYSISATCKGPQAQTYLELVPPSHRLLSSSLELGQHMGRLHHFEACKGMDDRIWFYLWCNHAYLANFRSLEEDDKRWKDHGAQINATPTSADNKHDQHMGRLHHFEACNEMDDRIWFYDSISGTIMLTSLILEVWKKMKEMERSVEHKSMQLPQVQKTKSRS</sequence>